<accession>A0ABV3X327</accession>
<dbReference type="InterPro" id="IPR000943">
    <property type="entry name" value="RNA_pol_sigma70"/>
</dbReference>
<dbReference type="SUPFAM" id="SSF88659">
    <property type="entry name" value="Sigma3 and sigma4 domains of RNA polymerase sigma factors"/>
    <property type="match status" value="2"/>
</dbReference>
<evidence type="ECO:0000313" key="8">
    <source>
        <dbReference type="EMBL" id="MEX5284602.1"/>
    </source>
</evidence>
<sequence length="252" mass="28997">MKPAENPCTDIKDLWAAYRETRSSEIRDQIVERYLPLVNIIAGRVVVGLPAHVDRDDLVSSGFFGLLDAIERYDIERGNKFETYGGVRIRGAMLDYLRTMDWIPVSKRQKIRRYEQVVTDLEGRLGRSATDDELAAELKISKKELHELVSQTNVATIMPLEEYVRTESPTSQAVDPEESAEKNELRDTLARAIDQLPEKERTVVSLYYYEELTLKEISLILHLSEARISQLHTKAVVRLRGYLARWKTSLME</sequence>
<keyword evidence="1 5" id="KW-0805">Transcription regulation</keyword>
<proteinExistence type="inferred from homology"/>
<keyword evidence="4 5" id="KW-0804">Transcription</keyword>
<keyword evidence="9" id="KW-1185">Reference proteome</keyword>
<organism evidence="8 9">
    <name type="scientific">Selenomonas sputigena</name>
    <dbReference type="NCBI Taxonomy" id="69823"/>
    <lineage>
        <taxon>Bacteria</taxon>
        <taxon>Bacillati</taxon>
        <taxon>Bacillota</taxon>
        <taxon>Negativicutes</taxon>
        <taxon>Selenomonadales</taxon>
        <taxon>Selenomonadaceae</taxon>
        <taxon>Selenomonas</taxon>
    </lineage>
</organism>
<dbReference type="CDD" id="cd06171">
    <property type="entry name" value="Sigma70_r4"/>
    <property type="match status" value="1"/>
</dbReference>
<protein>
    <recommendedName>
        <fullName evidence="5">RNA polymerase sigma factor</fullName>
    </recommendedName>
</protein>
<dbReference type="NCBIfam" id="TIGR02937">
    <property type="entry name" value="sigma70-ECF"/>
    <property type="match status" value="1"/>
</dbReference>
<evidence type="ECO:0000256" key="3">
    <source>
        <dbReference type="ARBA" id="ARBA00023125"/>
    </source>
</evidence>
<dbReference type="Pfam" id="PF04539">
    <property type="entry name" value="Sigma70_r3"/>
    <property type="match status" value="1"/>
</dbReference>
<dbReference type="Gene3D" id="1.20.140.160">
    <property type="match status" value="1"/>
</dbReference>
<dbReference type="PANTHER" id="PTHR30385:SF7">
    <property type="entry name" value="RNA POLYMERASE SIGMA FACTOR FLIA"/>
    <property type="match status" value="1"/>
</dbReference>
<dbReference type="PIRSF" id="PIRSF000770">
    <property type="entry name" value="RNA_pol_sigma-SigE/K"/>
    <property type="match status" value="1"/>
</dbReference>
<evidence type="ECO:0000256" key="1">
    <source>
        <dbReference type="ARBA" id="ARBA00023015"/>
    </source>
</evidence>
<feature type="domain" description="RNA polymerase sigma-70" evidence="7">
    <location>
        <begin position="213"/>
        <end position="239"/>
    </location>
</feature>
<evidence type="ECO:0000256" key="4">
    <source>
        <dbReference type="ARBA" id="ARBA00023163"/>
    </source>
</evidence>
<evidence type="ECO:0000256" key="5">
    <source>
        <dbReference type="RuleBase" id="RU362124"/>
    </source>
</evidence>
<dbReference type="Proteomes" id="UP001559623">
    <property type="component" value="Unassembled WGS sequence"/>
</dbReference>
<dbReference type="InterPro" id="IPR014284">
    <property type="entry name" value="RNA_pol_sigma-70_dom"/>
</dbReference>
<dbReference type="NCBIfam" id="TIGR02479">
    <property type="entry name" value="FliA_WhiG"/>
    <property type="match status" value="1"/>
</dbReference>
<comment type="function">
    <text evidence="5">Sigma factors are initiation factors that promote the attachment of RNA polymerase to specific initiation sites and are then released.</text>
</comment>
<reference evidence="8 9" key="1">
    <citation type="submission" date="2023-04" db="EMBL/GenBank/DDBJ databases">
        <title>Genome Sequence of Selenomonas sputigena ATCC 33150.</title>
        <authorList>
            <person name="Miller D.P."/>
            <person name="Anvari S."/>
            <person name="Polson S.W."/>
            <person name="Macdonald M."/>
            <person name="Mcdowell J.V."/>
        </authorList>
    </citation>
    <scope>NUCLEOTIDE SEQUENCE [LARGE SCALE GENOMIC DNA]</scope>
    <source>
        <strain evidence="8 9">ATCC 33150</strain>
    </source>
</reference>
<dbReference type="InterPro" id="IPR013325">
    <property type="entry name" value="RNA_pol_sigma_r2"/>
</dbReference>
<dbReference type="InterPro" id="IPR012845">
    <property type="entry name" value="RNA_pol_sigma_FliA_WhiG"/>
</dbReference>
<dbReference type="RefSeq" id="WP_368846340.1">
    <property type="nucleotide sequence ID" value="NZ_CP194411.1"/>
</dbReference>
<evidence type="ECO:0000256" key="2">
    <source>
        <dbReference type="ARBA" id="ARBA00023082"/>
    </source>
</evidence>
<dbReference type="EMBL" id="JARVLH010000002">
    <property type="protein sequence ID" value="MEX5284602.1"/>
    <property type="molecule type" value="Genomic_DNA"/>
</dbReference>
<dbReference type="InterPro" id="IPR007630">
    <property type="entry name" value="RNA_pol_sigma70_r4"/>
</dbReference>
<dbReference type="PROSITE" id="PS00715">
    <property type="entry name" value="SIGMA70_1"/>
    <property type="match status" value="1"/>
</dbReference>
<evidence type="ECO:0000313" key="9">
    <source>
        <dbReference type="Proteomes" id="UP001559623"/>
    </source>
</evidence>
<dbReference type="Pfam" id="PF04545">
    <property type="entry name" value="Sigma70_r4"/>
    <property type="match status" value="1"/>
</dbReference>
<keyword evidence="3 5" id="KW-0238">DNA-binding</keyword>
<dbReference type="PROSITE" id="PS00716">
    <property type="entry name" value="SIGMA70_2"/>
    <property type="match status" value="1"/>
</dbReference>
<dbReference type="Gene3D" id="1.10.1740.10">
    <property type="match status" value="1"/>
</dbReference>
<keyword evidence="2 5" id="KW-0731">Sigma factor</keyword>
<comment type="caution">
    <text evidence="8">The sequence shown here is derived from an EMBL/GenBank/DDBJ whole genome shotgun (WGS) entry which is preliminary data.</text>
</comment>
<dbReference type="InterPro" id="IPR007624">
    <property type="entry name" value="RNA_pol_sigma70_r3"/>
</dbReference>
<dbReference type="PRINTS" id="PR00046">
    <property type="entry name" value="SIGMA70FCT"/>
</dbReference>
<dbReference type="InterPro" id="IPR013324">
    <property type="entry name" value="RNA_pol_sigma_r3/r4-like"/>
</dbReference>
<comment type="similarity">
    <text evidence="5">Belongs to the sigma-70 factor family.</text>
</comment>
<dbReference type="Pfam" id="PF04542">
    <property type="entry name" value="Sigma70_r2"/>
    <property type="match status" value="1"/>
</dbReference>
<dbReference type="PANTHER" id="PTHR30385">
    <property type="entry name" value="SIGMA FACTOR F FLAGELLAR"/>
    <property type="match status" value="1"/>
</dbReference>
<evidence type="ECO:0000259" key="6">
    <source>
        <dbReference type="PROSITE" id="PS00715"/>
    </source>
</evidence>
<evidence type="ECO:0000259" key="7">
    <source>
        <dbReference type="PROSITE" id="PS00716"/>
    </source>
</evidence>
<gene>
    <name evidence="8" type="ORF">QCO44_02965</name>
</gene>
<dbReference type="InterPro" id="IPR007627">
    <property type="entry name" value="RNA_pol_sigma70_r2"/>
</dbReference>
<feature type="domain" description="RNA polymerase sigma-70" evidence="6">
    <location>
        <begin position="57"/>
        <end position="70"/>
    </location>
</feature>
<name>A0ABV3X327_9FIRM</name>
<dbReference type="SUPFAM" id="SSF88946">
    <property type="entry name" value="Sigma2 domain of RNA polymerase sigma factors"/>
    <property type="match status" value="1"/>
</dbReference>
<dbReference type="NCBIfam" id="NF005413">
    <property type="entry name" value="PRK06986.1"/>
    <property type="match status" value="1"/>
</dbReference>